<feature type="compositionally biased region" description="Low complexity" evidence="4">
    <location>
        <begin position="581"/>
        <end position="592"/>
    </location>
</feature>
<dbReference type="InterPro" id="IPR015882">
    <property type="entry name" value="HEX_bac_N"/>
</dbReference>
<feature type="domain" description="Beta-hexosaminidase bacterial type N-terminal" evidence="8">
    <location>
        <begin position="37"/>
        <end position="171"/>
    </location>
</feature>
<dbReference type="GO" id="GO:0004563">
    <property type="term" value="F:beta-N-acetylhexosaminidase activity"/>
    <property type="evidence" value="ECO:0007669"/>
    <property type="project" value="UniProtKB-EC"/>
</dbReference>
<evidence type="ECO:0000256" key="6">
    <source>
        <dbReference type="SAM" id="SignalP"/>
    </source>
</evidence>
<reference evidence="9 10" key="1">
    <citation type="submission" date="2023-07" db="EMBL/GenBank/DDBJ databases">
        <title>Genomic Encyclopedia of Type Strains, Phase IV (KMG-IV): sequencing the most valuable type-strain genomes for metagenomic binning, comparative biology and taxonomic classification.</title>
        <authorList>
            <person name="Goeker M."/>
        </authorList>
    </citation>
    <scope>NUCLEOTIDE SEQUENCE [LARGE SCALE GENOMIC DNA]</scope>
    <source>
        <strain evidence="9 10">DSM 16784</strain>
    </source>
</reference>
<keyword evidence="3 9" id="KW-0326">Glycosidase</keyword>
<evidence type="ECO:0000256" key="5">
    <source>
        <dbReference type="SAM" id="Phobius"/>
    </source>
</evidence>
<dbReference type="PANTHER" id="PTHR43678">
    <property type="entry name" value="PUTATIVE (AFU_ORTHOLOGUE AFUA_2G00640)-RELATED"/>
    <property type="match status" value="1"/>
</dbReference>
<dbReference type="InterPro" id="IPR052764">
    <property type="entry name" value="GH20_Enzymes"/>
</dbReference>
<evidence type="ECO:0000313" key="10">
    <source>
        <dbReference type="Proteomes" id="UP001230220"/>
    </source>
</evidence>
<dbReference type="CDD" id="cd06564">
    <property type="entry name" value="GH20_DspB_LnbB-like"/>
    <property type="match status" value="1"/>
</dbReference>
<organism evidence="9 10">
    <name type="scientific">Breznakia pachnodae</name>
    <dbReference type="NCBI Taxonomy" id="265178"/>
    <lineage>
        <taxon>Bacteria</taxon>
        <taxon>Bacillati</taxon>
        <taxon>Bacillota</taxon>
        <taxon>Erysipelotrichia</taxon>
        <taxon>Erysipelotrichales</taxon>
        <taxon>Erysipelotrichaceae</taxon>
        <taxon>Breznakia</taxon>
    </lineage>
</organism>
<feature type="domain" description="Glycoside hydrolase family 20 catalytic" evidence="7">
    <location>
        <begin position="177"/>
        <end position="529"/>
    </location>
</feature>
<name>A0ABU0DZ11_9FIRM</name>
<feature type="signal peptide" evidence="6">
    <location>
        <begin position="1"/>
        <end position="26"/>
    </location>
</feature>
<evidence type="ECO:0000259" key="8">
    <source>
        <dbReference type="Pfam" id="PF02838"/>
    </source>
</evidence>
<dbReference type="Pfam" id="PF00728">
    <property type="entry name" value="Glyco_hydro_20"/>
    <property type="match status" value="1"/>
</dbReference>
<evidence type="ECO:0000259" key="7">
    <source>
        <dbReference type="Pfam" id="PF00728"/>
    </source>
</evidence>
<comment type="similarity">
    <text evidence="1">Belongs to the glycosyl hydrolase 20 family.</text>
</comment>
<keyword evidence="6" id="KW-0732">Signal</keyword>
<dbReference type="Gene3D" id="3.20.20.80">
    <property type="entry name" value="Glycosidases"/>
    <property type="match status" value="1"/>
</dbReference>
<dbReference type="EC" id="3.2.1.52" evidence="9"/>
<feature type="region of interest" description="Disordered" evidence="4">
    <location>
        <begin position="572"/>
        <end position="638"/>
    </location>
</feature>
<feature type="transmembrane region" description="Helical" evidence="5">
    <location>
        <begin position="646"/>
        <end position="664"/>
    </location>
</feature>
<feature type="compositionally biased region" description="Basic and acidic residues" evidence="4">
    <location>
        <begin position="606"/>
        <end position="618"/>
    </location>
</feature>
<gene>
    <name evidence="9" type="ORF">J2S15_000606</name>
</gene>
<feature type="chain" id="PRO_5045527789" evidence="6">
    <location>
        <begin position="27"/>
        <end position="672"/>
    </location>
</feature>
<evidence type="ECO:0000256" key="1">
    <source>
        <dbReference type="ARBA" id="ARBA00006285"/>
    </source>
</evidence>
<dbReference type="EMBL" id="JAUSUR010000001">
    <property type="protein sequence ID" value="MDQ0359875.1"/>
    <property type="molecule type" value="Genomic_DNA"/>
</dbReference>
<comment type="caution">
    <text evidence="9">The sequence shown here is derived from an EMBL/GenBank/DDBJ whole genome shotgun (WGS) entry which is preliminary data.</text>
</comment>
<keyword evidence="5" id="KW-1133">Transmembrane helix</keyword>
<dbReference type="SUPFAM" id="SSF51445">
    <property type="entry name" value="(Trans)glycosidases"/>
    <property type="match status" value="1"/>
</dbReference>
<evidence type="ECO:0000256" key="4">
    <source>
        <dbReference type="SAM" id="MobiDB-lite"/>
    </source>
</evidence>
<dbReference type="PANTHER" id="PTHR43678:SF1">
    <property type="entry name" value="BETA-N-ACETYLHEXOSAMINIDASE"/>
    <property type="match status" value="1"/>
</dbReference>
<dbReference type="Proteomes" id="UP001230220">
    <property type="component" value="Unassembled WGS sequence"/>
</dbReference>
<keyword evidence="5" id="KW-0812">Transmembrane</keyword>
<dbReference type="SUPFAM" id="SSF55545">
    <property type="entry name" value="beta-N-acetylhexosaminidase-like domain"/>
    <property type="match status" value="1"/>
</dbReference>
<keyword evidence="2 9" id="KW-0378">Hydrolase</keyword>
<dbReference type="Pfam" id="PF02838">
    <property type="entry name" value="Glyco_hydro_20b"/>
    <property type="match status" value="1"/>
</dbReference>
<keyword evidence="10" id="KW-1185">Reference proteome</keyword>
<dbReference type="Gene3D" id="3.30.379.10">
    <property type="entry name" value="Chitobiase/beta-hexosaminidase domain 2-like"/>
    <property type="match status" value="1"/>
</dbReference>
<proteinExistence type="inferred from homology"/>
<dbReference type="RefSeq" id="WP_307405357.1">
    <property type="nucleotide sequence ID" value="NZ_JAUSUR010000001.1"/>
</dbReference>
<keyword evidence="5" id="KW-0472">Membrane</keyword>
<accession>A0ABU0DZ11</accession>
<dbReference type="InterPro" id="IPR017853">
    <property type="entry name" value="GH"/>
</dbReference>
<evidence type="ECO:0000313" key="9">
    <source>
        <dbReference type="EMBL" id="MDQ0359875.1"/>
    </source>
</evidence>
<evidence type="ECO:0000256" key="3">
    <source>
        <dbReference type="ARBA" id="ARBA00023295"/>
    </source>
</evidence>
<dbReference type="InterPro" id="IPR025705">
    <property type="entry name" value="Beta_hexosaminidase_sua/sub"/>
</dbReference>
<feature type="compositionally biased region" description="Basic and acidic residues" evidence="4">
    <location>
        <begin position="625"/>
        <end position="638"/>
    </location>
</feature>
<dbReference type="InterPro" id="IPR015883">
    <property type="entry name" value="Glyco_hydro_20_cat"/>
</dbReference>
<sequence length="672" mass="76207">MKFLKILTACFVTGLAFHGVSSSINAEENTALIENETYPNVQQYEVTSQNDTWKVDNTSRLFILKNDNNKNDEHFNDVVKLMDSEFAAKEVPSSKVMSIVCGEEDQIKDSDIVITLGEVSGFASDEAYTINVGKTIKLTANSGDGVLYGLRTIMNYMEIKGEMPYGTITDYPDMEERSLHLDIARKYYPKDWIINEIKEMSAMKLNTLQLHFSENEGFRIESKTHPEIVSTDTNNVVGSSDEQNSDNKGYLTQDEVKEIIATANLYGIDVIPSFDAPGHLTHILDVHPEYRLKKTNSLYEEAALDITNPEAVTFIKEIYGEYAELFKDSKYFQIGGDEFIDFGSITKSNYPDIYNASLNADPANEIKKPIDVYIAYLNDIASSLEEKGFVTRVWSDGVYRSDTGQTLDLKSSVQVDYWTRWSDKMASLDTILDKQHDVINFNDNYFYYVLNQHNYKYPNASAIFNEWNLSVFSPKRQLQYFTIEDENYNQYKGVSFSVWSNDPDKETRESVANGIYEPMSVMAEKSWNANLEGSYASAESFEQFENDLNILGHAAGYEAVLPTASDIIYLNNDKPDDHNTTTDNTTDNTTSNKPDDNKNTQSNVKQDSENSNHGKDSANKTINPKNDKTAKSEKKETVKTGDSTNVMTFVFMMGLSIMCISYYVRKKNYSKN</sequence>
<evidence type="ECO:0000256" key="2">
    <source>
        <dbReference type="ARBA" id="ARBA00022801"/>
    </source>
</evidence>
<dbReference type="PRINTS" id="PR00738">
    <property type="entry name" value="GLHYDRLASE20"/>
</dbReference>
<protein>
    <submittedName>
        <fullName evidence="9">Hexosaminidase</fullName>
        <ecNumber evidence="9">3.2.1.52</ecNumber>
    </submittedName>
</protein>
<dbReference type="InterPro" id="IPR029018">
    <property type="entry name" value="Hex-like_dom2"/>
</dbReference>